<dbReference type="Pfam" id="PF08327">
    <property type="entry name" value="AHSA1"/>
    <property type="match status" value="1"/>
</dbReference>
<dbReference type="EMBL" id="MZMT01000053">
    <property type="protein sequence ID" value="PIO41893.1"/>
    <property type="molecule type" value="Genomic_DNA"/>
</dbReference>
<keyword evidence="4" id="KW-1185">Reference proteome</keyword>
<comment type="similarity">
    <text evidence="1">Belongs to the AHA1 family.</text>
</comment>
<evidence type="ECO:0000256" key="1">
    <source>
        <dbReference type="ARBA" id="ARBA00006817"/>
    </source>
</evidence>
<feature type="domain" description="Activator of Hsp90 ATPase homologue 1/2-like C-terminal" evidence="2">
    <location>
        <begin position="20"/>
        <end position="151"/>
    </location>
</feature>
<dbReference type="AlphaFoldDB" id="A0A2N9VQX5"/>
<dbReference type="KEGG" id="pht:BLM14_12290"/>
<reference evidence="3 4" key="1">
    <citation type="journal article" date="2017" name="Int J Environ Stud">
        <title>Does the Miocene-Pliocene relict legume Oxytropis triphylla form nitrogen-fixing nodules with a combination of bacterial strains?</title>
        <authorList>
            <person name="Safronova V."/>
            <person name="Belimov A."/>
            <person name="Sazanova A."/>
            <person name="Kuznetsova I."/>
            <person name="Popova J."/>
            <person name="Andronov E."/>
            <person name="Verkhozina A."/>
            <person name="Tikhonovich I."/>
        </authorList>
    </citation>
    <scope>NUCLEOTIDE SEQUENCE [LARGE SCALE GENOMIC DNA]</scope>
    <source>
        <strain evidence="3 4">Tri-38</strain>
    </source>
</reference>
<dbReference type="Gene3D" id="3.30.530.20">
    <property type="match status" value="1"/>
</dbReference>
<name>A0A2N9VQX5_9HYPH</name>
<dbReference type="SUPFAM" id="SSF55961">
    <property type="entry name" value="Bet v1-like"/>
    <property type="match status" value="1"/>
</dbReference>
<organism evidence="3 4">
    <name type="scientific">Phyllobacterium zundukense</name>
    <dbReference type="NCBI Taxonomy" id="1867719"/>
    <lineage>
        <taxon>Bacteria</taxon>
        <taxon>Pseudomonadati</taxon>
        <taxon>Pseudomonadota</taxon>
        <taxon>Alphaproteobacteria</taxon>
        <taxon>Hyphomicrobiales</taxon>
        <taxon>Phyllobacteriaceae</taxon>
        <taxon>Phyllobacterium</taxon>
    </lineage>
</organism>
<proteinExistence type="inferred from homology"/>
<sequence>MNAANRPDSDSELTITRLVNAPQSLVFNVWTKPELLMRWWGPRDFTCPSCEMDFRPGGAYRTSIRSPAGEDAWMVGRYREIVEPERITFTFAWEDADGKRGLETLVTVTFTAQGDQTRLVFHQAPFDSLAERDSHRGGWTECLERLEAYVEPLQQTAQ</sequence>
<evidence type="ECO:0000313" key="4">
    <source>
        <dbReference type="Proteomes" id="UP000232163"/>
    </source>
</evidence>
<dbReference type="Proteomes" id="UP000232163">
    <property type="component" value="Unassembled WGS sequence"/>
</dbReference>
<evidence type="ECO:0000259" key="2">
    <source>
        <dbReference type="Pfam" id="PF08327"/>
    </source>
</evidence>
<dbReference type="RefSeq" id="WP_099999655.1">
    <property type="nucleotide sequence ID" value="NZ_CP017940.1"/>
</dbReference>
<accession>A0A2N9VQX5</accession>
<evidence type="ECO:0000313" key="3">
    <source>
        <dbReference type="EMBL" id="PIO41893.1"/>
    </source>
</evidence>
<protein>
    <submittedName>
        <fullName evidence="3">Polyketide cyclase</fullName>
    </submittedName>
</protein>
<dbReference type="OrthoDB" id="9805228at2"/>
<dbReference type="InterPro" id="IPR013538">
    <property type="entry name" value="ASHA1/2-like_C"/>
</dbReference>
<dbReference type="InterPro" id="IPR023393">
    <property type="entry name" value="START-like_dom_sf"/>
</dbReference>
<comment type="caution">
    <text evidence="3">The sequence shown here is derived from an EMBL/GenBank/DDBJ whole genome shotgun (WGS) entry which is preliminary data.</text>
</comment>
<gene>
    <name evidence="3" type="ORF">B5P45_22735</name>
</gene>